<dbReference type="GO" id="GO:1990904">
    <property type="term" value="C:ribonucleoprotein complex"/>
    <property type="evidence" value="ECO:0007669"/>
    <property type="project" value="UniProtKB-KW"/>
</dbReference>
<dbReference type="InterPro" id="IPR045278">
    <property type="entry name" value="CRS1/CFM2/CFM3"/>
</dbReference>
<evidence type="ECO:0000259" key="11">
    <source>
        <dbReference type="PROSITE" id="PS51295"/>
    </source>
</evidence>
<gene>
    <name evidence="12" type="ORF">Adt_33118</name>
</gene>
<dbReference type="Gene3D" id="3.30.110.60">
    <property type="entry name" value="YhbY-like"/>
    <property type="match status" value="1"/>
</dbReference>
<evidence type="ECO:0000256" key="4">
    <source>
        <dbReference type="ARBA" id="ARBA00022664"/>
    </source>
</evidence>
<keyword evidence="13" id="KW-1185">Reference proteome</keyword>
<keyword evidence="7" id="KW-0809">Transit peptide</keyword>
<evidence type="ECO:0000256" key="9">
    <source>
        <dbReference type="ARBA" id="ARBA00023274"/>
    </source>
</evidence>
<evidence type="ECO:0000313" key="13">
    <source>
        <dbReference type="Proteomes" id="UP001604336"/>
    </source>
</evidence>
<evidence type="ECO:0000256" key="7">
    <source>
        <dbReference type="ARBA" id="ARBA00022946"/>
    </source>
</evidence>
<dbReference type="PROSITE" id="PS51295">
    <property type="entry name" value="CRM"/>
    <property type="match status" value="1"/>
</dbReference>
<dbReference type="GO" id="GO:0009507">
    <property type="term" value="C:chloroplast"/>
    <property type="evidence" value="ECO:0007669"/>
    <property type="project" value="UniProtKB-SubCell"/>
</dbReference>
<evidence type="ECO:0000256" key="10">
    <source>
        <dbReference type="PROSITE-ProRule" id="PRU00626"/>
    </source>
</evidence>
<keyword evidence="6 10" id="KW-0694">RNA-binding</keyword>
<evidence type="ECO:0000256" key="8">
    <source>
        <dbReference type="ARBA" id="ARBA00023187"/>
    </source>
</evidence>
<keyword evidence="3" id="KW-0934">Plastid</keyword>
<dbReference type="PANTHER" id="PTHR31846">
    <property type="entry name" value="CRS1 / YHBY (CRM) DOMAIN-CONTAINING PROTEIN"/>
    <property type="match status" value="1"/>
</dbReference>
<reference evidence="13" key="1">
    <citation type="submission" date="2024-07" db="EMBL/GenBank/DDBJ databases">
        <title>Two chromosome-level genome assemblies of Korean endemic species Abeliophyllum distichum and Forsythia ovata (Oleaceae).</title>
        <authorList>
            <person name="Jang H."/>
        </authorList>
    </citation>
    <scope>NUCLEOTIDE SEQUENCE [LARGE SCALE GENOMIC DNA]</scope>
</reference>
<dbReference type="EMBL" id="JBFOLK010000010">
    <property type="protein sequence ID" value="KAL2480152.1"/>
    <property type="molecule type" value="Genomic_DNA"/>
</dbReference>
<keyword evidence="9" id="KW-0687">Ribonucleoprotein</keyword>
<name>A0ABD1QVB5_9LAMI</name>
<evidence type="ECO:0000256" key="6">
    <source>
        <dbReference type="ARBA" id="ARBA00022884"/>
    </source>
</evidence>
<sequence length="120" mass="13549">MKRTHEILEARTGGLVVWRSGSSVVLYRGMSYKLECVKSYSRRIQDDTEARSSSGLVDDVTQSIKVKPLSGAAESSRNYTSNYLKNLFEEELMDLCELNLSVRRARSMVHRLVRSGTIAC</sequence>
<dbReference type="InterPro" id="IPR001890">
    <property type="entry name" value="RNA-binding_CRM"/>
</dbReference>
<comment type="subcellular location">
    <subcellularLocation>
        <location evidence="1">Plastid</location>
        <location evidence="1">Chloroplast</location>
    </subcellularLocation>
</comment>
<feature type="domain" description="CRM" evidence="11">
    <location>
        <begin position="1"/>
        <end position="39"/>
    </location>
</feature>
<dbReference type="GO" id="GO:0000373">
    <property type="term" value="P:Group II intron splicing"/>
    <property type="evidence" value="ECO:0007669"/>
    <property type="project" value="UniProtKB-ARBA"/>
</dbReference>
<protein>
    <submittedName>
        <fullName evidence="12">CRS1/YhbY (CRM) domain-containing protein</fullName>
    </submittedName>
</protein>
<evidence type="ECO:0000256" key="1">
    <source>
        <dbReference type="ARBA" id="ARBA00004229"/>
    </source>
</evidence>
<dbReference type="PANTHER" id="PTHR31846:SF7">
    <property type="entry name" value="CRS1 _ YHBY (CRM) DOMAIN-CONTAINING PROTEIN"/>
    <property type="match status" value="1"/>
</dbReference>
<keyword evidence="2" id="KW-0150">Chloroplast</keyword>
<evidence type="ECO:0000313" key="12">
    <source>
        <dbReference type="EMBL" id="KAL2480152.1"/>
    </source>
</evidence>
<evidence type="ECO:0000256" key="3">
    <source>
        <dbReference type="ARBA" id="ARBA00022640"/>
    </source>
</evidence>
<keyword evidence="4" id="KW-0507">mRNA processing</keyword>
<dbReference type="Proteomes" id="UP001604336">
    <property type="component" value="Unassembled WGS sequence"/>
</dbReference>
<dbReference type="SUPFAM" id="SSF75471">
    <property type="entry name" value="YhbY-like"/>
    <property type="match status" value="1"/>
</dbReference>
<dbReference type="GO" id="GO:0003723">
    <property type="term" value="F:RNA binding"/>
    <property type="evidence" value="ECO:0007669"/>
    <property type="project" value="UniProtKB-UniRule"/>
</dbReference>
<accession>A0ABD1QVB5</accession>
<dbReference type="AlphaFoldDB" id="A0ABD1QVB5"/>
<organism evidence="12 13">
    <name type="scientific">Abeliophyllum distichum</name>
    <dbReference type="NCBI Taxonomy" id="126358"/>
    <lineage>
        <taxon>Eukaryota</taxon>
        <taxon>Viridiplantae</taxon>
        <taxon>Streptophyta</taxon>
        <taxon>Embryophyta</taxon>
        <taxon>Tracheophyta</taxon>
        <taxon>Spermatophyta</taxon>
        <taxon>Magnoliopsida</taxon>
        <taxon>eudicotyledons</taxon>
        <taxon>Gunneridae</taxon>
        <taxon>Pentapetalae</taxon>
        <taxon>asterids</taxon>
        <taxon>lamiids</taxon>
        <taxon>Lamiales</taxon>
        <taxon>Oleaceae</taxon>
        <taxon>Forsythieae</taxon>
        <taxon>Abeliophyllum</taxon>
    </lineage>
</organism>
<keyword evidence="8" id="KW-0508">mRNA splicing</keyword>
<dbReference type="GO" id="GO:0006397">
    <property type="term" value="P:mRNA processing"/>
    <property type="evidence" value="ECO:0007669"/>
    <property type="project" value="UniProtKB-KW"/>
</dbReference>
<evidence type="ECO:0000256" key="5">
    <source>
        <dbReference type="ARBA" id="ARBA00022737"/>
    </source>
</evidence>
<proteinExistence type="predicted"/>
<evidence type="ECO:0000256" key="2">
    <source>
        <dbReference type="ARBA" id="ARBA00022528"/>
    </source>
</evidence>
<keyword evidence="5" id="KW-0677">Repeat</keyword>
<comment type="caution">
    <text evidence="12">The sequence shown here is derived from an EMBL/GenBank/DDBJ whole genome shotgun (WGS) entry which is preliminary data.</text>
</comment>
<dbReference type="InterPro" id="IPR035920">
    <property type="entry name" value="YhbY-like_sf"/>
</dbReference>